<name>A0ACC6R9X3_9GAMM</name>
<comment type="caution">
    <text evidence="1">The sequence shown here is derived from an EMBL/GenBank/DDBJ whole genome shotgun (WGS) entry which is preliminary data.</text>
</comment>
<dbReference type="EMBL" id="JBAKAX010000184">
    <property type="protein sequence ID" value="MEL0606544.1"/>
    <property type="molecule type" value="Genomic_DNA"/>
</dbReference>
<evidence type="ECO:0000313" key="2">
    <source>
        <dbReference type="Proteomes" id="UP001374952"/>
    </source>
</evidence>
<feature type="non-terminal residue" evidence="1">
    <location>
        <position position="75"/>
    </location>
</feature>
<keyword evidence="2" id="KW-1185">Reference proteome</keyword>
<proteinExistence type="predicted"/>
<dbReference type="Proteomes" id="UP001374952">
    <property type="component" value="Unassembled WGS sequence"/>
</dbReference>
<sequence>NASDYDGDKLSFTFTEYGEAVEEHDGVYTFSHGLLTVEVDTFTYVPLSGEDAVIDYTANENGKSASAQLVISDIA</sequence>
<feature type="non-terminal residue" evidence="1">
    <location>
        <position position="1"/>
    </location>
</feature>
<protein>
    <submittedName>
        <fullName evidence="1">Uncharacterized protein</fullName>
    </submittedName>
</protein>
<evidence type="ECO:0000313" key="1">
    <source>
        <dbReference type="EMBL" id="MEL0606544.1"/>
    </source>
</evidence>
<reference evidence="1" key="1">
    <citation type="submission" date="2024-02" db="EMBL/GenBank/DDBJ databases">
        <title>Bacteria isolated from the canopy kelp, Nereocystis luetkeana.</title>
        <authorList>
            <person name="Pfister C.A."/>
            <person name="Younker I.T."/>
            <person name="Light S.H."/>
        </authorList>
    </citation>
    <scope>NUCLEOTIDE SEQUENCE</scope>
    <source>
        <strain evidence="1">TN.2.01</strain>
    </source>
</reference>
<organism evidence="1 2">
    <name type="scientific">Pseudoalteromonas undina</name>
    <dbReference type="NCBI Taxonomy" id="43660"/>
    <lineage>
        <taxon>Bacteria</taxon>
        <taxon>Pseudomonadati</taxon>
        <taxon>Pseudomonadota</taxon>
        <taxon>Gammaproteobacteria</taxon>
        <taxon>Alteromonadales</taxon>
        <taxon>Pseudoalteromonadaceae</taxon>
        <taxon>Pseudoalteromonas</taxon>
    </lineage>
</organism>
<accession>A0ACC6R9X3</accession>
<gene>
    <name evidence="1" type="ORF">V6250_20610</name>
</gene>